<accession>A0A6A5Y5J9</accession>
<proteinExistence type="predicted"/>
<name>A0A6A5Y5J9_9PLEO</name>
<feature type="signal peptide" evidence="1">
    <location>
        <begin position="1"/>
        <end position="27"/>
    </location>
</feature>
<evidence type="ECO:0000313" key="3">
    <source>
        <dbReference type="Proteomes" id="UP000799778"/>
    </source>
</evidence>
<dbReference type="RefSeq" id="XP_033388822.1">
    <property type="nucleotide sequence ID" value="XM_033525580.1"/>
</dbReference>
<keyword evidence="3" id="KW-1185">Reference proteome</keyword>
<sequence length="687" mass="77842">MRCWPVLFVAAAAAMPWTNILFNTASTKSLEPRDAPNPPGGESSIMCRWSNCGEPCDAGFEAKTIAGGEPGKIMSNHEHCMDEGFQTFCCPTGQPTPNCLWRGLQNGQKCTPGCATSEVEVGSTKTNCSNGGHQTACCSDGRSVSAYSQCKWHGCSFSGNWCSKEYPQARRHTVVAEKSEGTATIMWKYFRGPWTRKLDLVSRLILCINCLTDISRTAGKTNAHLSRFHRLNNRTDYIVNSDQDVNYDSAAPDDTEEHSPESSKRSIQEFSQDCKHDWLVLVEYLVAVLEAKRRGNEVGEQREIMRIFDSTMDGVKFVQLVDYLKMRPLETSRRIILRVLRDPRRWGELAEETAKETLGVCYLHPNLGPDHETKSTNTSGKSSLRPRLIDDNLGNPTQPDIPSLGWILAGINAGALSFHYARWEWYAAVQGNGEPGKNSPFLELAYWIGPRRGMDPTAQEENSYLLHYFRDHREDRPDHKHVNKWVVLHLHFSSPIIWFDELIFEGSRLFDMYTSITKQSAITAYHSNKAFDPDDRKTRYIWHVPGWGPYWRVQWNDKNGQAVNSRAKFSCPRGSSINIGPGGMVQDTGHITSNQDLRIFLHNLWSQGYLRKEGLVPLFKAPKSDGGPHYNLVPETLNGGFKDVSLPIDEHRDWKRIEDLFNIPWSTNFYLDNGAAKYDIDFQNNFA</sequence>
<reference evidence="2" key="1">
    <citation type="journal article" date="2020" name="Stud. Mycol.">
        <title>101 Dothideomycetes genomes: a test case for predicting lifestyles and emergence of pathogens.</title>
        <authorList>
            <person name="Haridas S."/>
            <person name="Albert R."/>
            <person name="Binder M."/>
            <person name="Bloem J."/>
            <person name="Labutti K."/>
            <person name="Salamov A."/>
            <person name="Andreopoulos B."/>
            <person name="Baker S."/>
            <person name="Barry K."/>
            <person name="Bills G."/>
            <person name="Bluhm B."/>
            <person name="Cannon C."/>
            <person name="Castanera R."/>
            <person name="Culley D."/>
            <person name="Daum C."/>
            <person name="Ezra D."/>
            <person name="Gonzalez J."/>
            <person name="Henrissat B."/>
            <person name="Kuo A."/>
            <person name="Liang C."/>
            <person name="Lipzen A."/>
            <person name="Lutzoni F."/>
            <person name="Magnuson J."/>
            <person name="Mondo S."/>
            <person name="Nolan M."/>
            <person name="Ohm R."/>
            <person name="Pangilinan J."/>
            <person name="Park H.-J."/>
            <person name="Ramirez L."/>
            <person name="Alfaro M."/>
            <person name="Sun H."/>
            <person name="Tritt A."/>
            <person name="Yoshinaga Y."/>
            <person name="Zwiers L.-H."/>
            <person name="Turgeon B."/>
            <person name="Goodwin S."/>
            <person name="Spatafora J."/>
            <person name="Crous P."/>
            <person name="Grigoriev I."/>
        </authorList>
    </citation>
    <scope>NUCLEOTIDE SEQUENCE</scope>
    <source>
        <strain evidence="2">CBS 175.79</strain>
    </source>
</reference>
<protein>
    <submittedName>
        <fullName evidence="2">Uncharacterized protein</fullName>
    </submittedName>
</protein>
<gene>
    <name evidence="2" type="ORF">BU24DRAFT_403590</name>
</gene>
<dbReference type="Proteomes" id="UP000799778">
    <property type="component" value="Unassembled WGS sequence"/>
</dbReference>
<organism evidence="2 3">
    <name type="scientific">Aaosphaeria arxii CBS 175.79</name>
    <dbReference type="NCBI Taxonomy" id="1450172"/>
    <lineage>
        <taxon>Eukaryota</taxon>
        <taxon>Fungi</taxon>
        <taxon>Dikarya</taxon>
        <taxon>Ascomycota</taxon>
        <taxon>Pezizomycotina</taxon>
        <taxon>Dothideomycetes</taxon>
        <taxon>Pleosporomycetidae</taxon>
        <taxon>Pleosporales</taxon>
        <taxon>Pleosporales incertae sedis</taxon>
        <taxon>Aaosphaeria</taxon>
    </lineage>
</organism>
<evidence type="ECO:0000256" key="1">
    <source>
        <dbReference type="SAM" id="SignalP"/>
    </source>
</evidence>
<dbReference type="GeneID" id="54282977"/>
<feature type="chain" id="PRO_5025528343" evidence="1">
    <location>
        <begin position="28"/>
        <end position="687"/>
    </location>
</feature>
<dbReference type="AlphaFoldDB" id="A0A6A5Y5J9"/>
<evidence type="ECO:0000313" key="2">
    <source>
        <dbReference type="EMBL" id="KAF2020483.1"/>
    </source>
</evidence>
<keyword evidence="1" id="KW-0732">Signal</keyword>
<dbReference type="EMBL" id="ML978066">
    <property type="protein sequence ID" value="KAF2020483.1"/>
    <property type="molecule type" value="Genomic_DNA"/>
</dbReference>